<dbReference type="Pfam" id="PF04434">
    <property type="entry name" value="SWIM"/>
    <property type="match status" value="1"/>
</dbReference>
<evidence type="ECO:0000259" key="2">
    <source>
        <dbReference type="PROSITE" id="PS50966"/>
    </source>
</evidence>
<dbReference type="HOGENOM" id="CLU_151158_0_0_9"/>
<name>A0A0H2WYU5_STAAC</name>
<dbReference type="RefSeq" id="WP_000523665.1">
    <property type="nucleotide sequence ID" value="NC_002951.2"/>
</dbReference>
<keyword evidence="1" id="KW-0862">Zinc</keyword>
<organism evidence="3 4">
    <name type="scientific">Staphylococcus aureus (strain COL)</name>
    <dbReference type="NCBI Taxonomy" id="93062"/>
    <lineage>
        <taxon>Bacteria</taxon>
        <taxon>Bacillati</taxon>
        <taxon>Bacillota</taxon>
        <taxon>Bacilli</taxon>
        <taxon>Bacillales</taxon>
        <taxon>Staphylococcaceae</taxon>
        <taxon>Staphylococcus</taxon>
    </lineage>
</organism>
<dbReference type="GO" id="GO:0008270">
    <property type="term" value="F:zinc ion binding"/>
    <property type="evidence" value="ECO:0007669"/>
    <property type="project" value="UniProtKB-KW"/>
</dbReference>
<reference evidence="3 4" key="1">
    <citation type="journal article" date="2005" name="J. Bacteriol.">
        <title>Insights on evolution of virulence and resistance from the complete genome analysis of an early methicillin-resistant Staphylococcus aureus strain and a biofilm-producing methicillin-resistant Staphylococcus epidermidis strain.</title>
        <authorList>
            <person name="Gill S.R."/>
            <person name="Fouts D.E."/>
            <person name="Archer G.L."/>
            <person name="Mongodin E.F."/>
            <person name="Deboy R.T."/>
            <person name="Ravel J."/>
            <person name="Paulsen I.T."/>
            <person name="Kolonay J.F."/>
            <person name="Brinkac L."/>
            <person name="Beanan M."/>
            <person name="Dodson R.J."/>
            <person name="Daugherty S.C."/>
            <person name="Madupu R."/>
            <person name="Angiuoli S.V."/>
            <person name="Durkin A.S."/>
            <person name="Haft D.H."/>
            <person name="Vamathevan J."/>
            <person name="Khouri H."/>
            <person name="Utterback T."/>
            <person name="Lee C."/>
            <person name="Dimitrov G."/>
            <person name="Jiang L."/>
            <person name="Qin H."/>
            <person name="Weidman J."/>
            <person name="Tran K."/>
            <person name="Kang K."/>
            <person name="Hance I.R."/>
            <person name="Nelson K.E."/>
            <person name="Fraser C.M."/>
        </authorList>
    </citation>
    <scope>NUCLEOTIDE SEQUENCE [LARGE SCALE GENOMIC DNA]</scope>
    <source>
        <strain evidence="3 4">COL</strain>
    </source>
</reference>
<evidence type="ECO:0000313" key="4">
    <source>
        <dbReference type="Proteomes" id="UP000000530"/>
    </source>
</evidence>
<dbReference type="PROSITE" id="PS50966">
    <property type="entry name" value="ZF_SWIM"/>
    <property type="match status" value="1"/>
</dbReference>
<feature type="domain" description="SWIM-type" evidence="2">
    <location>
        <begin position="47"/>
        <end position="84"/>
    </location>
</feature>
<dbReference type="SMR" id="A0A0H2WYU5"/>
<evidence type="ECO:0000313" key="3">
    <source>
        <dbReference type="EMBL" id="AAW38158.1"/>
    </source>
</evidence>
<keyword evidence="1" id="KW-0479">Metal-binding</keyword>
<accession>A0A0H2WYU5</accession>
<sequence>MGLLDIASIRSIERGFNYYQSECVINLKSFSETQHEAEVKGSGNKVYRCYIDMEHPRKSICNCPHADGRRVICKHMIALLFTASPEAANKHIMMLNEVEEDYQLRRNMWIDSLKEMINDMSEEELRDAYLNMLIEHGEMAELFGLDEEEEMFEDEFY</sequence>
<keyword evidence="1" id="KW-0863">Zinc-finger</keyword>
<proteinExistence type="predicted"/>
<dbReference type="AlphaFoldDB" id="A0A0H2WYU5"/>
<gene>
    <name evidence="3" type="ordered locus">SACOL1413</name>
</gene>
<dbReference type="KEGG" id="sac:SACOL1413"/>
<dbReference type="InterPro" id="IPR007527">
    <property type="entry name" value="Znf_SWIM"/>
</dbReference>
<evidence type="ECO:0000256" key="1">
    <source>
        <dbReference type="PROSITE-ProRule" id="PRU00325"/>
    </source>
</evidence>
<dbReference type="Proteomes" id="UP000000530">
    <property type="component" value="Chromosome"/>
</dbReference>
<protein>
    <recommendedName>
        <fullName evidence="2">SWIM-type domain-containing protein</fullName>
    </recommendedName>
</protein>
<dbReference type="EMBL" id="CP000046">
    <property type="protein sequence ID" value="AAW38158.1"/>
    <property type="molecule type" value="Genomic_DNA"/>
</dbReference>